<evidence type="ECO:0000259" key="1">
    <source>
        <dbReference type="Pfam" id="PF03479"/>
    </source>
</evidence>
<dbReference type="RefSeq" id="WP_183335196.1">
    <property type="nucleotide sequence ID" value="NZ_BMHX01000005.1"/>
</dbReference>
<name>A0A841K8V1_9HYPH</name>
<proteinExistence type="predicted"/>
<dbReference type="Pfam" id="PF03479">
    <property type="entry name" value="PCC"/>
    <property type="match status" value="1"/>
</dbReference>
<keyword evidence="2" id="KW-0238">DNA-binding</keyword>
<sequence length="288" mass="30363">MRSIRHPGPVSRERNFVVPCTAVPLRLTLAAGISVNEAIGHAFAQAGFAGGYVRLAGARVDPMRYVIPAAAPDGAYAAWYSETFAPAGVTVVEDAGLVVGRRDGEPFLHCHGLWTLADGTRRMGHLLPVDSCLSEPVEATAWGLAGALFDVRQDDETNFRLFRAVPAEAGDKPEGLRALACTIKPNEDIAPAIERLCREHGISSASVHGIGSLVGATFTDAPEMTSYATEVLVTAGRVAAGRCDLDIALVGMDGAIGAGRLQHDGNVTCVTFELLVVEEAERPPARPV</sequence>
<dbReference type="GO" id="GO:0003677">
    <property type="term" value="F:DNA binding"/>
    <property type="evidence" value="ECO:0007669"/>
    <property type="project" value="UniProtKB-KW"/>
</dbReference>
<dbReference type="SUPFAM" id="SSF117856">
    <property type="entry name" value="AF0104/ALDC/Ptd012-like"/>
    <property type="match status" value="2"/>
</dbReference>
<evidence type="ECO:0000313" key="2">
    <source>
        <dbReference type="EMBL" id="MBB6168881.1"/>
    </source>
</evidence>
<dbReference type="InterPro" id="IPR005175">
    <property type="entry name" value="PPC_dom"/>
</dbReference>
<evidence type="ECO:0000313" key="3">
    <source>
        <dbReference type="Proteomes" id="UP000588017"/>
    </source>
</evidence>
<keyword evidence="3" id="KW-1185">Reference proteome</keyword>
<dbReference type="Proteomes" id="UP000588017">
    <property type="component" value="Unassembled WGS sequence"/>
</dbReference>
<protein>
    <submittedName>
        <fullName evidence="2">Putative DNA-binding protein with PD1-like motif</fullName>
    </submittedName>
</protein>
<feature type="domain" description="PPC" evidence="1">
    <location>
        <begin position="178"/>
        <end position="278"/>
    </location>
</feature>
<comment type="caution">
    <text evidence="2">The sequence shown here is derived from an EMBL/GenBank/DDBJ whole genome shotgun (WGS) entry which is preliminary data.</text>
</comment>
<accession>A0A841K8V1</accession>
<dbReference type="EMBL" id="JACHEH010000005">
    <property type="protein sequence ID" value="MBB6168881.1"/>
    <property type="molecule type" value="Genomic_DNA"/>
</dbReference>
<dbReference type="AlphaFoldDB" id="A0A841K8V1"/>
<gene>
    <name evidence="2" type="ORF">HNQ73_002518</name>
</gene>
<organism evidence="2 3">
    <name type="scientific">Chelatococcus composti</name>
    <dbReference type="NCBI Taxonomy" id="1743235"/>
    <lineage>
        <taxon>Bacteria</taxon>
        <taxon>Pseudomonadati</taxon>
        <taxon>Pseudomonadota</taxon>
        <taxon>Alphaproteobacteria</taxon>
        <taxon>Hyphomicrobiales</taxon>
        <taxon>Chelatococcaceae</taxon>
        <taxon>Chelatococcus</taxon>
    </lineage>
</organism>
<dbReference type="Gene3D" id="3.30.1330.80">
    <property type="entry name" value="Hypothetical protein, similar to alpha- acetolactate decarboxylase, domain 2"/>
    <property type="match status" value="2"/>
</dbReference>
<reference evidence="2 3" key="1">
    <citation type="submission" date="2020-08" db="EMBL/GenBank/DDBJ databases">
        <title>Genomic Encyclopedia of Type Strains, Phase IV (KMG-IV): sequencing the most valuable type-strain genomes for metagenomic binning, comparative biology and taxonomic classification.</title>
        <authorList>
            <person name="Goeker M."/>
        </authorList>
    </citation>
    <scope>NUCLEOTIDE SEQUENCE [LARGE SCALE GENOMIC DNA]</scope>
    <source>
        <strain evidence="2 3">DSM 101465</strain>
    </source>
</reference>